<accession>A0AAU8A579</accession>
<dbReference type="EMBL" id="CP099959">
    <property type="protein sequence ID" value="XCC58597.1"/>
    <property type="molecule type" value="Genomic_DNA"/>
</dbReference>
<dbReference type="PANTHER" id="PTHR36573:SF1">
    <property type="entry name" value="INTERMEMBRANE PHOSPHOLIPID TRANSPORT SYSTEM BINDING PROTEIN MLAC"/>
    <property type="match status" value="1"/>
</dbReference>
<dbReference type="AlphaFoldDB" id="A0AAU8A579"/>
<name>A0AAU8A579_9BURK</name>
<organism evidence="2">
    <name type="scientific">Polynucleobacter sp. UK-FUSCHL-C3</name>
    <dbReference type="NCBI Taxonomy" id="2955208"/>
    <lineage>
        <taxon>Bacteria</taxon>
        <taxon>Pseudomonadati</taxon>
        <taxon>Pseudomonadota</taxon>
        <taxon>Betaproteobacteria</taxon>
        <taxon>Burkholderiales</taxon>
        <taxon>Burkholderiaceae</taxon>
        <taxon>Polynucleobacter</taxon>
    </lineage>
</organism>
<dbReference type="Pfam" id="PF05494">
    <property type="entry name" value="MlaC"/>
    <property type="match status" value="1"/>
</dbReference>
<dbReference type="Gene3D" id="1.10.10.640">
    <property type="entry name" value="phospholipid-binding protein"/>
    <property type="match status" value="1"/>
</dbReference>
<dbReference type="RefSeq" id="WP_353439869.1">
    <property type="nucleotide sequence ID" value="NZ_CP099959.1"/>
</dbReference>
<evidence type="ECO:0000313" key="2">
    <source>
        <dbReference type="EMBL" id="XCC58597.1"/>
    </source>
</evidence>
<evidence type="ECO:0000256" key="1">
    <source>
        <dbReference type="SAM" id="SignalP"/>
    </source>
</evidence>
<dbReference type="Gene3D" id="3.10.450.50">
    <property type="match status" value="1"/>
</dbReference>
<keyword evidence="1" id="KW-0732">Signal</keyword>
<proteinExistence type="predicted"/>
<dbReference type="PIRSF" id="PIRSF004649">
    <property type="entry name" value="MlaC"/>
    <property type="match status" value="1"/>
</dbReference>
<sequence>MVNKIILSLLVSTISFFVGPAYAQSAPDSNTPDGLIKIIVADVMISVKSDPEIQKGNIPRVVDLVEKKIVPHTDMRRTTQLAMGKNWSKASPEQQNQLIMEFKNLLIRTYSGALSQLRDQTVQYKPLRATPSDTDVIVRTVVVGKADPIPLDYRLEKTNDGWKVYDINIMGAWLIEAYRNQFANQISQNGVDGLIRFLQERNAMLAGKK</sequence>
<gene>
    <name evidence="2" type="ORF">NKE59_00495</name>
</gene>
<feature type="chain" id="PRO_5043672432" evidence="1">
    <location>
        <begin position="24"/>
        <end position="209"/>
    </location>
</feature>
<dbReference type="InterPro" id="IPR008869">
    <property type="entry name" value="MlaC/ttg2D"/>
</dbReference>
<dbReference type="PANTHER" id="PTHR36573">
    <property type="entry name" value="INTERMEMBRANE PHOSPHOLIPID TRANSPORT SYSTEM BINDING PROTEIN MLAC"/>
    <property type="match status" value="1"/>
</dbReference>
<protein>
    <submittedName>
        <fullName evidence="2">ABC transporter substrate-binding protein</fullName>
    </submittedName>
</protein>
<feature type="signal peptide" evidence="1">
    <location>
        <begin position="1"/>
        <end position="23"/>
    </location>
</feature>
<reference evidence="2" key="1">
    <citation type="submission" date="2022-06" db="EMBL/GenBank/DDBJ databases">
        <title>New Polynucleobacter species.</title>
        <authorList>
            <person name="Hahn M.W."/>
        </authorList>
    </citation>
    <scope>NUCLEOTIDE SEQUENCE</scope>
    <source>
        <strain evidence="2">UK-FUSCHL-C3</strain>
    </source>
</reference>